<evidence type="ECO:0000256" key="1">
    <source>
        <dbReference type="SAM" id="MobiDB-lite"/>
    </source>
</evidence>
<evidence type="ECO:0000313" key="3">
    <source>
        <dbReference type="Proteomes" id="UP000298030"/>
    </source>
</evidence>
<feature type="compositionally biased region" description="Pro residues" evidence="1">
    <location>
        <begin position="126"/>
        <end position="135"/>
    </location>
</feature>
<reference evidence="2 3" key="1">
    <citation type="journal article" date="2019" name="Nat. Ecol. Evol.">
        <title>Megaphylogeny resolves global patterns of mushroom evolution.</title>
        <authorList>
            <person name="Varga T."/>
            <person name="Krizsan K."/>
            <person name="Foldi C."/>
            <person name="Dima B."/>
            <person name="Sanchez-Garcia M."/>
            <person name="Sanchez-Ramirez S."/>
            <person name="Szollosi G.J."/>
            <person name="Szarkandi J.G."/>
            <person name="Papp V."/>
            <person name="Albert L."/>
            <person name="Andreopoulos W."/>
            <person name="Angelini C."/>
            <person name="Antonin V."/>
            <person name="Barry K.W."/>
            <person name="Bougher N.L."/>
            <person name="Buchanan P."/>
            <person name="Buyck B."/>
            <person name="Bense V."/>
            <person name="Catcheside P."/>
            <person name="Chovatia M."/>
            <person name="Cooper J."/>
            <person name="Damon W."/>
            <person name="Desjardin D."/>
            <person name="Finy P."/>
            <person name="Geml J."/>
            <person name="Haridas S."/>
            <person name="Hughes K."/>
            <person name="Justo A."/>
            <person name="Karasinski D."/>
            <person name="Kautmanova I."/>
            <person name="Kiss B."/>
            <person name="Kocsube S."/>
            <person name="Kotiranta H."/>
            <person name="LaButti K.M."/>
            <person name="Lechner B.E."/>
            <person name="Liimatainen K."/>
            <person name="Lipzen A."/>
            <person name="Lukacs Z."/>
            <person name="Mihaltcheva S."/>
            <person name="Morgado L.N."/>
            <person name="Niskanen T."/>
            <person name="Noordeloos M.E."/>
            <person name="Ohm R.A."/>
            <person name="Ortiz-Santana B."/>
            <person name="Ovrebo C."/>
            <person name="Racz N."/>
            <person name="Riley R."/>
            <person name="Savchenko A."/>
            <person name="Shiryaev A."/>
            <person name="Soop K."/>
            <person name="Spirin V."/>
            <person name="Szebenyi C."/>
            <person name="Tomsovsky M."/>
            <person name="Tulloss R.E."/>
            <person name="Uehling J."/>
            <person name="Grigoriev I.V."/>
            <person name="Vagvolgyi C."/>
            <person name="Papp T."/>
            <person name="Martin F.M."/>
            <person name="Miettinen O."/>
            <person name="Hibbett D.S."/>
            <person name="Nagy L.G."/>
        </authorList>
    </citation>
    <scope>NUCLEOTIDE SEQUENCE [LARGE SCALE GENOMIC DNA]</scope>
    <source>
        <strain evidence="2 3">FP101781</strain>
    </source>
</reference>
<dbReference type="EMBL" id="QPFP01000239">
    <property type="protein sequence ID" value="TEB18623.1"/>
    <property type="molecule type" value="Genomic_DNA"/>
</dbReference>
<name>A0A4Y7SAP5_COPMI</name>
<gene>
    <name evidence="2" type="ORF">FA13DRAFT_1803264</name>
</gene>
<accession>A0A4Y7SAP5</accession>
<organism evidence="2 3">
    <name type="scientific">Coprinellus micaceus</name>
    <name type="common">Glistening ink-cap mushroom</name>
    <name type="synonym">Coprinus micaceus</name>
    <dbReference type="NCBI Taxonomy" id="71717"/>
    <lineage>
        <taxon>Eukaryota</taxon>
        <taxon>Fungi</taxon>
        <taxon>Dikarya</taxon>
        <taxon>Basidiomycota</taxon>
        <taxon>Agaricomycotina</taxon>
        <taxon>Agaricomycetes</taxon>
        <taxon>Agaricomycetidae</taxon>
        <taxon>Agaricales</taxon>
        <taxon>Agaricineae</taxon>
        <taxon>Psathyrellaceae</taxon>
        <taxon>Coprinellus</taxon>
    </lineage>
</organism>
<dbReference type="AlphaFoldDB" id="A0A4Y7SAP5"/>
<protein>
    <submittedName>
        <fullName evidence="2">Uncharacterized protein</fullName>
    </submittedName>
</protein>
<feature type="region of interest" description="Disordered" evidence="1">
    <location>
        <begin position="37"/>
        <end position="143"/>
    </location>
</feature>
<evidence type="ECO:0000313" key="2">
    <source>
        <dbReference type="EMBL" id="TEB18623.1"/>
    </source>
</evidence>
<comment type="caution">
    <text evidence="2">The sequence shown here is derived from an EMBL/GenBank/DDBJ whole genome shotgun (WGS) entry which is preliminary data.</text>
</comment>
<dbReference type="Proteomes" id="UP000298030">
    <property type="component" value="Unassembled WGS sequence"/>
</dbReference>
<feature type="compositionally biased region" description="Basic and acidic residues" evidence="1">
    <location>
        <begin position="52"/>
        <end position="67"/>
    </location>
</feature>
<feature type="region of interest" description="Disordered" evidence="1">
    <location>
        <begin position="354"/>
        <end position="388"/>
    </location>
</feature>
<feature type="compositionally biased region" description="Basic residues" evidence="1">
    <location>
        <begin position="92"/>
        <end position="101"/>
    </location>
</feature>
<proteinExistence type="predicted"/>
<sequence length="388" mass="41999">MLVKGSAVLPKQIAVLSDSTCGGVVWVPTSRIRENGRAGGYESIGADGMRAGGDDGAVKEREREGDGRSAWPALGSRDDDDDDDGHGGCKGGIRRSLRLYRPHLSTSSPPLPPLRLHLSTASTPSTPLPPLPPPATRTRRTSHPLNTPAFTAIASVPPRSAGSEHTSTSLNLNVLMRTRLRMDEESNLLLSVLVSVSLPIIDSPIAISGIDPHVSLLAEGSLDIAFPRRLPTNVLLTHPLNCAFGSLSCVFHVFHVLLRPPDRGPTFQLLELRASAVPHEWHDLDFLEISTDDEEARFEEQLQGGRAGALASSPSQPYSYTPRWGRGRGIVKRKGWRRVIRGSRNAEALPRLRRRKKTAAAAMMKELTQLPSRDPSPPGSIAEPSGTR</sequence>
<keyword evidence="3" id="KW-1185">Reference proteome</keyword>
<feature type="compositionally biased region" description="Low complexity" evidence="1">
    <location>
        <begin position="102"/>
        <end position="125"/>
    </location>
</feature>